<organism evidence="2 3">
    <name type="scientific">Roseimicrobium gellanilyticum</name>
    <dbReference type="NCBI Taxonomy" id="748857"/>
    <lineage>
        <taxon>Bacteria</taxon>
        <taxon>Pseudomonadati</taxon>
        <taxon>Verrucomicrobiota</taxon>
        <taxon>Verrucomicrobiia</taxon>
        <taxon>Verrucomicrobiales</taxon>
        <taxon>Verrucomicrobiaceae</taxon>
        <taxon>Roseimicrobium</taxon>
    </lineage>
</organism>
<dbReference type="Proteomes" id="UP000253426">
    <property type="component" value="Unassembled WGS sequence"/>
</dbReference>
<reference evidence="2 3" key="1">
    <citation type="submission" date="2018-06" db="EMBL/GenBank/DDBJ databases">
        <title>Genomic Encyclopedia of Type Strains, Phase IV (KMG-IV): sequencing the most valuable type-strain genomes for metagenomic binning, comparative biology and taxonomic classification.</title>
        <authorList>
            <person name="Goeker M."/>
        </authorList>
    </citation>
    <scope>NUCLEOTIDE SEQUENCE [LARGE SCALE GENOMIC DNA]</scope>
    <source>
        <strain evidence="2 3">DSM 25532</strain>
    </source>
</reference>
<name>A0A366HLS4_9BACT</name>
<evidence type="ECO:0000313" key="3">
    <source>
        <dbReference type="Proteomes" id="UP000253426"/>
    </source>
</evidence>
<keyword evidence="3" id="KW-1185">Reference proteome</keyword>
<evidence type="ECO:0000313" key="2">
    <source>
        <dbReference type="EMBL" id="RBP43889.1"/>
    </source>
</evidence>
<feature type="region of interest" description="Disordered" evidence="1">
    <location>
        <begin position="1"/>
        <end position="20"/>
    </location>
</feature>
<dbReference type="EMBL" id="QNRR01000005">
    <property type="protein sequence ID" value="RBP43889.1"/>
    <property type="molecule type" value="Genomic_DNA"/>
</dbReference>
<sequence length="132" mass="14366">MPPESTSTAAAPRNDLNGRRVKHPEQGAVFLIDTGFKRLIGTPQIFNRLFADWKTIDLQSELDSIPNGPPLSDGAVLVSAEGGDKIYLVDRGVRRLIGSDELFEKYGFNRKKIAVVPPLVLESVPAGRPLSA</sequence>
<protein>
    <submittedName>
        <fullName evidence="2">Uncharacterized protein</fullName>
    </submittedName>
</protein>
<comment type="caution">
    <text evidence="2">The sequence shown here is derived from an EMBL/GenBank/DDBJ whole genome shotgun (WGS) entry which is preliminary data.</text>
</comment>
<accession>A0A366HLS4</accession>
<proteinExistence type="predicted"/>
<gene>
    <name evidence="2" type="ORF">DES53_105288</name>
</gene>
<evidence type="ECO:0000256" key="1">
    <source>
        <dbReference type="SAM" id="MobiDB-lite"/>
    </source>
</evidence>
<dbReference type="AlphaFoldDB" id="A0A366HLS4"/>